<accession>A0ABP1BFP0</accession>
<dbReference type="Pfam" id="PF03468">
    <property type="entry name" value="XS"/>
    <property type="match status" value="1"/>
</dbReference>
<feature type="compositionally biased region" description="Acidic residues" evidence="2">
    <location>
        <begin position="311"/>
        <end position="326"/>
    </location>
</feature>
<dbReference type="EMBL" id="OZ023705">
    <property type="protein sequence ID" value="CAK9874188.1"/>
    <property type="molecule type" value="Genomic_DNA"/>
</dbReference>
<dbReference type="InterPro" id="IPR044287">
    <property type="entry name" value="SGS3"/>
</dbReference>
<feature type="compositionally biased region" description="Polar residues" evidence="2">
    <location>
        <begin position="220"/>
        <end position="239"/>
    </location>
</feature>
<dbReference type="CDD" id="cd12266">
    <property type="entry name" value="RRM_like_XS"/>
    <property type="match status" value="1"/>
</dbReference>
<dbReference type="InterPro" id="IPR005380">
    <property type="entry name" value="XS_domain"/>
</dbReference>
<feature type="compositionally biased region" description="Polar residues" evidence="2">
    <location>
        <begin position="266"/>
        <end position="287"/>
    </location>
</feature>
<keyword evidence="5" id="KW-1185">Reference proteome</keyword>
<evidence type="ECO:0000313" key="5">
    <source>
        <dbReference type="Proteomes" id="UP001497522"/>
    </source>
</evidence>
<gene>
    <name evidence="4" type="ORF">CSSPJE1EN2_LOCUS16629</name>
</gene>
<dbReference type="Gene3D" id="3.30.70.2890">
    <property type="entry name" value="XS domain"/>
    <property type="match status" value="1"/>
</dbReference>
<evidence type="ECO:0000256" key="1">
    <source>
        <dbReference type="SAM" id="Coils"/>
    </source>
</evidence>
<reference evidence="4" key="1">
    <citation type="submission" date="2024-03" db="EMBL/GenBank/DDBJ databases">
        <authorList>
            <consortium name="ELIXIR-Norway"/>
            <consortium name="Elixir Norway"/>
        </authorList>
    </citation>
    <scope>NUCLEOTIDE SEQUENCE</scope>
</reference>
<name>A0ABP1BFP0_9BRYO</name>
<protein>
    <recommendedName>
        <fullName evidence="3">XS domain-containing protein</fullName>
    </recommendedName>
</protein>
<evidence type="ECO:0000313" key="4">
    <source>
        <dbReference type="EMBL" id="CAK9874188.1"/>
    </source>
</evidence>
<organism evidence="4 5">
    <name type="scientific">Sphagnum jensenii</name>
    <dbReference type="NCBI Taxonomy" id="128206"/>
    <lineage>
        <taxon>Eukaryota</taxon>
        <taxon>Viridiplantae</taxon>
        <taxon>Streptophyta</taxon>
        <taxon>Embryophyta</taxon>
        <taxon>Bryophyta</taxon>
        <taxon>Sphagnophytina</taxon>
        <taxon>Sphagnopsida</taxon>
        <taxon>Sphagnales</taxon>
        <taxon>Sphagnaceae</taxon>
        <taxon>Sphagnum</taxon>
    </lineage>
</organism>
<proteinExistence type="predicted"/>
<feature type="coiled-coil region" evidence="1">
    <location>
        <begin position="729"/>
        <end position="756"/>
    </location>
</feature>
<dbReference type="PANTHER" id="PTHR46602">
    <property type="entry name" value="PROTEIN SUPPRESSOR OF GENE SILENCING 3"/>
    <property type="match status" value="1"/>
</dbReference>
<feature type="region of interest" description="Disordered" evidence="2">
    <location>
        <begin position="1"/>
        <end position="326"/>
    </location>
</feature>
<feature type="compositionally biased region" description="Basic residues" evidence="2">
    <location>
        <begin position="240"/>
        <end position="249"/>
    </location>
</feature>
<feature type="domain" description="XS" evidence="3">
    <location>
        <begin position="446"/>
        <end position="559"/>
    </location>
</feature>
<evidence type="ECO:0000259" key="3">
    <source>
        <dbReference type="Pfam" id="PF03468"/>
    </source>
</evidence>
<feature type="compositionally biased region" description="Low complexity" evidence="2">
    <location>
        <begin position="250"/>
        <end position="265"/>
    </location>
</feature>
<feature type="coiled-coil region" evidence="1">
    <location>
        <begin position="589"/>
        <end position="687"/>
    </location>
</feature>
<keyword evidence="1" id="KW-0175">Coiled coil</keyword>
<evidence type="ECO:0000256" key="2">
    <source>
        <dbReference type="SAM" id="MobiDB-lite"/>
    </source>
</evidence>
<sequence>MNGTGKGASRKNGSGGRGKKGGPAKTAAAHQASPRVNAGGVAAYPVGGWDSGSDVQVSASSPILGEGPQIRQGPLLSPSDSGWHADAGAPVNNGWDDIDTWVPEPSYGNGMTGQDSVKEIVADTGWETVGKTRGKTLGKLDPPQAGRGKPKHNNTGLQDKDKGAKFRARGSPGVEPNGSKGNGRGSPLMPQVQAWGNTRTQEHPFARNSDWDSIDVHSPAQPNESWQQTNQEASFSSISGKKKPNRAGKRGSSSSSQRSFPPGQSYTSLKKSASYTGNSVGGNPSQQVEHETNPDDYPASVYSESQCSDLGDMEDDSDDAFISDADYDSDMTQKSHETQKKLKWFRDFFQDLDCLTDAQLHEHDRQWHCPPCKGGVGGTEWFRGLGPLATHARTMRSRRVKLHRNFAEVLDEELRLRRVGANTSGPESMFGKWKGLREDDEAQFSLIVWPPMVVVENTRLEKDEQEKWTGMGNKELMEYFKEYNPVKPRHAYGPQGHRGMSLLIFGNSPAGYHDAEHLDKHFKDSRRGRDDWNRPSKLLFHPGGNRILYGYLAVREDLETFNRHSRGKTVVKYEMKSLREAVLEPMQRIGEQTQHMQQLQNKVEKEQEVSKVLKETVSMVSKNLSLREQELQILRRRAEEQHARNKQEQAEMEEFFQAERDQLAEEFNMKEAELEKLRDEFDQMHAKRCSELEAQQSDMLVNNQKHQQALMEAEISIQTKRVHGSLCHVQDLETQLVELQQRHHELRIEFQKKQHEASVEFEQQLKAERAELLHAYESQMHHKEEAASARVTHMVAFVDDLYQHILIARLFPNARKSTRVDSQLEEPIWGVLVVLIWKSGAHICHLSAWSCSFVYKEVDALMHHEEEE</sequence>
<dbReference type="InterPro" id="IPR038588">
    <property type="entry name" value="XS_domain_sf"/>
</dbReference>
<dbReference type="Proteomes" id="UP001497522">
    <property type="component" value="Chromosome 4"/>
</dbReference>
<dbReference type="PANTHER" id="PTHR46602:SF1">
    <property type="entry name" value="PROTEIN SUPPRESSOR OF GENE SILENCING 3"/>
    <property type="match status" value="1"/>
</dbReference>